<keyword evidence="3" id="KW-1185">Reference proteome</keyword>
<dbReference type="OrthoDB" id="2441719at2759"/>
<dbReference type="Gene3D" id="1.10.510.10">
    <property type="entry name" value="Transferase(Phosphotransferase) domain 1"/>
    <property type="match status" value="1"/>
</dbReference>
<dbReference type="Pfam" id="PF07714">
    <property type="entry name" value="PK_Tyr_Ser-Thr"/>
    <property type="match status" value="1"/>
</dbReference>
<evidence type="ECO:0000313" key="2">
    <source>
        <dbReference type="EMBL" id="CAG8676983.1"/>
    </source>
</evidence>
<feature type="domain" description="Serine-threonine/tyrosine-protein kinase catalytic" evidence="1">
    <location>
        <begin position="12"/>
        <end position="93"/>
    </location>
</feature>
<dbReference type="InterPro" id="IPR011009">
    <property type="entry name" value="Kinase-like_dom_sf"/>
</dbReference>
<gene>
    <name evidence="2" type="ORF">CPELLU_LOCUS10572</name>
</gene>
<organism evidence="2 3">
    <name type="scientific">Cetraspora pellucida</name>
    <dbReference type="NCBI Taxonomy" id="1433469"/>
    <lineage>
        <taxon>Eukaryota</taxon>
        <taxon>Fungi</taxon>
        <taxon>Fungi incertae sedis</taxon>
        <taxon>Mucoromycota</taxon>
        <taxon>Glomeromycotina</taxon>
        <taxon>Glomeromycetes</taxon>
        <taxon>Diversisporales</taxon>
        <taxon>Gigasporaceae</taxon>
        <taxon>Cetraspora</taxon>
    </lineage>
</organism>
<name>A0A9N9EFY3_9GLOM</name>
<evidence type="ECO:0000313" key="3">
    <source>
        <dbReference type="Proteomes" id="UP000789759"/>
    </source>
</evidence>
<dbReference type="AlphaFoldDB" id="A0A9N9EFY3"/>
<evidence type="ECO:0000259" key="1">
    <source>
        <dbReference type="Pfam" id="PF07714"/>
    </source>
</evidence>
<dbReference type="EMBL" id="CAJVQA010008783">
    <property type="protein sequence ID" value="CAG8676983.1"/>
    <property type="molecule type" value="Genomic_DNA"/>
</dbReference>
<accession>A0A9N9EFY3</accession>
<dbReference type="SUPFAM" id="SSF56112">
    <property type="entry name" value="Protein kinase-like (PK-like)"/>
    <property type="match status" value="1"/>
</dbReference>
<dbReference type="GO" id="GO:0004672">
    <property type="term" value="F:protein kinase activity"/>
    <property type="evidence" value="ECO:0007669"/>
    <property type="project" value="InterPro"/>
</dbReference>
<proteinExistence type="predicted"/>
<protein>
    <submittedName>
        <fullName evidence="2">12606_t:CDS:1</fullName>
    </submittedName>
</protein>
<reference evidence="2" key="1">
    <citation type="submission" date="2021-06" db="EMBL/GenBank/DDBJ databases">
        <authorList>
            <person name="Kallberg Y."/>
            <person name="Tangrot J."/>
            <person name="Rosling A."/>
        </authorList>
    </citation>
    <scope>NUCLEOTIDE SEQUENCE</scope>
    <source>
        <strain evidence="2">FL966</strain>
    </source>
</reference>
<dbReference type="Proteomes" id="UP000789759">
    <property type="component" value="Unassembled WGS sequence"/>
</dbReference>
<dbReference type="InterPro" id="IPR001245">
    <property type="entry name" value="Ser-Thr/Tyr_kinase_cat_dom"/>
</dbReference>
<feature type="non-terminal residue" evidence="2">
    <location>
        <position position="1"/>
    </location>
</feature>
<comment type="caution">
    <text evidence="2">The sequence shown here is derived from an EMBL/GenBank/DDBJ whole genome shotgun (WGS) entry which is preliminary data.</text>
</comment>
<sequence>MDFDYGTSQWKRMPQIEVCLKSFDNSKYMKQEFLNEIANQHNHGGKPVIDIYGITKNPNNDNYMVVMEFAKQGSLRKLIDSRYNDLNWDSKVAIL</sequence>